<feature type="domain" description="Secretion system C-terminal sorting" evidence="2">
    <location>
        <begin position="159"/>
        <end position="222"/>
    </location>
</feature>
<reference evidence="4" key="1">
    <citation type="journal article" date="2019" name="Int. J. Syst. Evol. Microbiol.">
        <title>The Global Catalogue of Microorganisms (GCM) 10K type strain sequencing project: providing services to taxonomists for standard genome sequencing and annotation.</title>
        <authorList>
            <consortium name="The Broad Institute Genomics Platform"/>
            <consortium name="The Broad Institute Genome Sequencing Center for Infectious Disease"/>
            <person name="Wu L."/>
            <person name="Ma J."/>
        </authorList>
    </citation>
    <scope>NUCLEOTIDE SEQUENCE [LARGE SCALE GENOMIC DNA]</scope>
    <source>
        <strain evidence="4">JCM 32105</strain>
    </source>
</reference>
<protein>
    <recommendedName>
        <fullName evidence="2">Secretion system C-terminal sorting domain-containing protein</fullName>
    </recommendedName>
</protein>
<dbReference type="InterPro" id="IPR026444">
    <property type="entry name" value="Secre_tail"/>
</dbReference>
<evidence type="ECO:0000313" key="4">
    <source>
        <dbReference type="Proteomes" id="UP001500067"/>
    </source>
</evidence>
<name>A0ABP8NA92_9BACT</name>
<feature type="signal peptide" evidence="1">
    <location>
        <begin position="1"/>
        <end position="20"/>
    </location>
</feature>
<keyword evidence="4" id="KW-1185">Reference proteome</keyword>
<gene>
    <name evidence="3" type="ORF">GCM10023093_09640</name>
</gene>
<organism evidence="3 4">
    <name type="scientific">Nemorincola caseinilytica</name>
    <dbReference type="NCBI Taxonomy" id="2054315"/>
    <lineage>
        <taxon>Bacteria</taxon>
        <taxon>Pseudomonadati</taxon>
        <taxon>Bacteroidota</taxon>
        <taxon>Chitinophagia</taxon>
        <taxon>Chitinophagales</taxon>
        <taxon>Chitinophagaceae</taxon>
        <taxon>Nemorincola</taxon>
    </lineage>
</organism>
<dbReference type="Proteomes" id="UP001500067">
    <property type="component" value="Unassembled WGS sequence"/>
</dbReference>
<comment type="caution">
    <text evidence="3">The sequence shown here is derived from an EMBL/GenBank/DDBJ whole genome shotgun (WGS) entry which is preliminary data.</text>
</comment>
<sequence length="231" mass="25414">MKHLLLLFLTYSLTAGLAKAQSFSVAHDTVRLNTGGHYTASNNITNHTSDNITIQWQVAETNFPADWMENTGICDIASCWTSSDIWPTKMKQAVYTPGEGDLHLQGDLSTVLSDGPYYLRVYLRNKDIPTDTAMQTYIISRSFAGIAAAKGSADDLFTLFPNPATTTLNVIFNGLGGVSNIAIYSIIGKQMSIYKATDNTINIEHIPSGIYFVRLLNAQGYVIATQRFTKQ</sequence>
<evidence type="ECO:0000256" key="1">
    <source>
        <dbReference type="SAM" id="SignalP"/>
    </source>
</evidence>
<evidence type="ECO:0000313" key="3">
    <source>
        <dbReference type="EMBL" id="GAA4462640.1"/>
    </source>
</evidence>
<dbReference type="EMBL" id="BAABFA010000007">
    <property type="protein sequence ID" value="GAA4462640.1"/>
    <property type="molecule type" value="Genomic_DNA"/>
</dbReference>
<proteinExistence type="predicted"/>
<dbReference type="Pfam" id="PF18962">
    <property type="entry name" value="Por_Secre_tail"/>
    <property type="match status" value="1"/>
</dbReference>
<keyword evidence="1" id="KW-0732">Signal</keyword>
<dbReference type="NCBIfam" id="TIGR04183">
    <property type="entry name" value="Por_Secre_tail"/>
    <property type="match status" value="1"/>
</dbReference>
<accession>A0ABP8NA92</accession>
<feature type="chain" id="PRO_5047084265" description="Secretion system C-terminal sorting domain-containing protein" evidence="1">
    <location>
        <begin position="21"/>
        <end position="231"/>
    </location>
</feature>
<evidence type="ECO:0000259" key="2">
    <source>
        <dbReference type="Pfam" id="PF18962"/>
    </source>
</evidence>
<dbReference type="RefSeq" id="WP_345079377.1">
    <property type="nucleotide sequence ID" value="NZ_BAABFA010000007.1"/>
</dbReference>